<comment type="caution">
    <text evidence="2">The sequence shown here is derived from an EMBL/GenBank/DDBJ whole genome shotgun (WGS) entry which is preliminary data.</text>
</comment>
<name>A0A9P4U3B7_9PEZI</name>
<dbReference type="AlphaFoldDB" id="A0A9P4U3B7"/>
<sequence length="161" mass="17282">MSAPTPNDKSSSPPTANNDSNSNTNYYIKHTTTNAAPANPYIDTTINSINTAPVELDSTPVSPVTRKQSWKAPTTVGGASTVSPDEEEETYAELSGEVGGNGVGREKRKKLLAARSKDPAVLVDLPQTPRAEEYEVATVRKVVDAVEHRGVETKDENEKKS</sequence>
<dbReference type="OrthoDB" id="5310629at2759"/>
<dbReference type="EMBL" id="MU007010">
    <property type="protein sequence ID" value="KAF2436699.1"/>
    <property type="molecule type" value="Genomic_DNA"/>
</dbReference>
<gene>
    <name evidence="2" type="ORF">EJ08DRAFT_711805</name>
</gene>
<organism evidence="2 3">
    <name type="scientific">Tothia fuscella</name>
    <dbReference type="NCBI Taxonomy" id="1048955"/>
    <lineage>
        <taxon>Eukaryota</taxon>
        <taxon>Fungi</taxon>
        <taxon>Dikarya</taxon>
        <taxon>Ascomycota</taxon>
        <taxon>Pezizomycotina</taxon>
        <taxon>Dothideomycetes</taxon>
        <taxon>Pleosporomycetidae</taxon>
        <taxon>Venturiales</taxon>
        <taxon>Cylindrosympodiaceae</taxon>
        <taxon>Tothia</taxon>
    </lineage>
</organism>
<evidence type="ECO:0000256" key="1">
    <source>
        <dbReference type="SAM" id="MobiDB-lite"/>
    </source>
</evidence>
<dbReference type="Proteomes" id="UP000800235">
    <property type="component" value="Unassembled WGS sequence"/>
</dbReference>
<proteinExistence type="predicted"/>
<reference evidence="2" key="1">
    <citation type="journal article" date="2020" name="Stud. Mycol.">
        <title>101 Dothideomycetes genomes: a test case for predicting lifestyles and emergence of pathogens.</title>
        <authorList>
            <person name="Haridas S."/>
            <person name="Albert R."/>
            <person name="Binder M."/>
            <person name="Bloem J."/>
            <person name="Labutti K."/>
            <person name="Salamov A."/>
            <person name="Andreopoulos B."/>
            <person name="Baker S."/>
            <person name="Barry K."/>
            <person name="Bills G."/>
            <person name="Bluhm B."/>
            <person name="Cannon C."/>
            <person name="Castanera R."/>
            <person name="Culley D."/>
            <person name="Daum C."/>
            <person name="Ezra D."/>
            <person name="Gonzalez J."/>
            <person name="Henrissat B."/>
            <person name="Kuo A."/>
            <person name="Liang C."/>
            <person name="Lipzen A."/>
            <person name="Lutzoni F."/>
            <person name="Magnuson J."/>
            <person name="Mondo S."/>
            <person name="Nolan M."/>
            <person name="Ohm R."/>
            <person name="Pangilinan J."/>
            <person name="Park H.-J."/>
            <person name="Ramirez L."/>
            <person name="Alfaro M."/>
            <person name="Sun H."/>
            <person name="Tritt A."/>
            <person name="Yoshinaga Y."/>
            <person name="Zwiers L.-H."/>
            <person name="Turgeon B."/>
            <person name="Goodwin S."/>
            <person name="Spatafora J."/>
            <person name="Crous P."/>
            <person name="Grigoriev I."/>
        </authorList>
    </citation>
    <scope>NUCLEOTIDE SEQUENCE</scope>
    <source>
        <strain evidence="2">CBS 130266</strain>
    </source>
</reference>
<feature type="region of interest" description="Disordered" evidence="1">
    <location>
        <begin position="1"/>
        <end position="40"/>
    </location>
</feature>
<evidence type="ECO:0000313" key="2">
    <source>
        <dbReference type="EMBL" id="KAF2436699.1"/>
    </source>
</evidence>
<protein>
    <submittedName>
        <fullName evidence="2">Uncharacterized protein</fullName>
    </submittedName>
</protein>
<accession>A0A9P4U3B7</accession>
<feature type="region of interest" description="Disordered" evidence="1">
    <location>
        <begin position="54"/>
        <end position="105"/>
    </location>
</feature>
<evidence type="ECO:0000313" key="3">
    <source>
        <dbReference type="Proteomes" id="UP000800235"/>
    </source>
</evidence>
<keyword evidence="3" id="KW-1185">Reference proteome</keyword>